<dbReference type="EMBL" id="MT144073">
    <property type="protein sequence ID" value="QJA48143.1"/>
    <property type="molecule type" value="Genomic_DNA"/>
</dbReference>
<gene>
    <name evidence="1" type="ORF">TM448A00842_0006</name>
</gene>
<protein>
    <submittedName>
        <fullName evidence="1">Uncharacterized protein</fullName>
    </submittedName>
</protein>
<organism evidence="1">
    <name type="scientific">viral metagenome</name>
    <dbReference type="NCBI Taxonomy" id="1070528"/>
    <lineage>
        <taxon>unclassified sequences</taxon>
        <taxon>metagenomes</taxon>
        <taxon>organismal metagenomes</taxon>
    </lineage>
</organism>
<evidence type="ECO:0000313" key="1">
    <source>
        <dbReference type="EMBL" id="QJA48143.1"/>
    </source>
</evidence>
<sequence>MVIQQGGNMKIKKTESQSRRDFYAIYECEHCGHTKRGSGYDDDNFHRNVIPKMKCPECGQVAPEDYRPMGTKYPAHAVV</sequence>
<name>A0A6H1ZJP1_9ZZZZ</name>
<proteinExistence type="predicted"/>
<reference evidence="1" key="1">
    <citation type="submission" date="2020-03" db="EMBL/GenBank/DDBJ databases">
        <title>The deep terrestrial virosphere.</title>
        <authorList>
            <person name="Holmfeldt K."/>
            <person name="Nilsson E."/>
            <person name="Simone D."/>
            <person name="Lopez-Fernandez M."/>
            <person name="Wu X."/>
            <person name="de Brujin I."/>
            <person name="Lundin D."/>
            <person name="Andersson A."/>
            <person name="Bertilsson S."/>
            <person name="Dopson M."/>
        </authorList>
    </citation>
    <scope>NUCLEOTIDE SEQUENCE</scope>
    <source>
        <strain evidence="1">TM448A00842</strain>
    </source>
</reference>
<accession>A0A6H1ZJP1</accession>
<dbReference type="AlphaFoldDB" id="A0A6H1ZJP1"/>